<dbReference type="HOGENOM" id="CLU_954525_0_0_1"/>
<dbReference type="RefSeq" id="XP_005761551.1">
    <property type="nucleotide sequence ID" value="XM_005761494.1"/>
</dbReference>
<organism evidence="2 3">
    <name type="scientific">Emiliania huxleyi (strain CCMP1516)</name>
    <dbReference type="NCBI Taxonomy" id="280463"/>
    <lineage>
        <taxon>Eukaryota</taxon>
        <taxon>Haptista</taxon>
        <taxon>Haptophyta</taxon>
        <taxon>Prymnesiophyceae</taxon>
        <taxon>Isochrysidales</taxon>
        <taxon>Noelaerhabdaceae</taxon>
        <taxon>Emiliania</taxon>
    </lineage>
</organism>
<accession>A0A0D3ICY7</accession>
<dbReference type="EnsemblProtists" id="EOD09122">
    <property type="protein sequence ID" value="EOD09122"/>
    <property type="gene ID" value="EMIHUDRAFT_248835"/>
</dbReference>
<dbReference type="KEGG" id="ehx:EMIHUDRAFT_248835"/>
<sequence>MVIYIPDSESPNDLTKGKYKITRNIRVDESFTPKGRVDSGPSLAPPIVAGSERPQAKDVILFRVPAKAKPGDVLDVTSPKTGRSVQIRVAERMYPETYWTAYDTTIPNADDAVFGTAQSIIDASADGADAGSTTAPSRGLPTEGVLVGGKSKQLKKISKRARNNAIKGGPVNSPSSNPTLPPTWVTAVPGGGPASGDDVTWATPVPPPRVTAVPGGPKGTDVTWASVAGRHDSQQPTPQASAEGVDGAQLVTANMTHTMRMHRTDFEELSEALEDGDEEAIEQFITKQKILP</sequence>
<evidence type="ECO:0008006" key="4">
    <source>
        <dbReference type="Google" id="ProtNLM"/>
    </source>
</evidence>
<name>A0A0D3ICY7_EMIH1</name>
<keyword evidence="3" id="KW-1185">Reference proteome</keyword>
<reference evidence="3" key="1">
    <citation type="journal article" date="2013" name="Nature">
        <title>Pan genome of the phytoplankton Emiliania underpins its global distribution.</title>
        <authorList>
            <person name="Read B.A."/>
            <person name="Kegel J."/>
            <person name="Klute M.J."/>
            <person name="Kuo A."/>
            <person name="Lefebvre S.C."/>
            <person name="Maumus F."/>
            <person name="Mayer C."/>
            <person name="Miller J."/>
            <person name="Monier A."/>
            <person name="Salamov A."/>
            <person name="Young J."/>
            <person name="Aguilar M."/>
            <person name="Claverie J.M."/>
            <person name="Frickenhaus S."/>
            <person name="Gonzalez K."/>
            <person name="Herman E.K."/>
            <person name="Lin Y.C."/>
            <person name="Napier J."/>
            <person name="Ogata H."/>
            <person name="Sarno A.F."/>
            <person name="Shmutz J."/>
            <person name="Schroeder D."/>
            <person name="de Vargas C."/>
            <person name="Verret F."/>
            <person name="von Dassow P."/>
            <person name="Valentin K."/>
            <person name="Van de Peer Y."/>
            <person name="Wheeler G."/>
            <person name="Dacks J.B."/>
            <person name="Delwiche C.F."/>
            <person name="Dyhrman S.T."/>
            <person name="Glockner G."/>
            <person name="John U."/>
            <person name="Richards T."/>
            <person name="Worden A.Z."/>
            <person name="Zhang X."/>
            <person name="Grigoriev I.V."/>
            <person name="Allen A.E."/>
            <person name="Bidle K."/>
            <person name="Borodovsky M."/>
            <person name="Bowler C."/>
            <person name="Brownlee C."/>
            <person name="Cock J.M."/>
            <person name="Elias M."/>
            <person name="Gladyshev V.N."/>
            <person name="Groth M."/>
            <person name="Guda C."/>
            <person name="Hadaegh A."/>
            <person name="Iglesias-Rodriguez M.D."/>
            <person name="Jenkins J."/>
            <person name="Jones B.M."/>
            <person name="Lawson T."/>
            <person name="Leese F."/>
            <person name="Lindquist E."/>
            <person name="Lobanov A."/>
            <person name="Lomsadze A."/>
            <person name="Malik S.B."/>
            <person name="Marsh M.E."/>
            <person name="Mackinder L."/>
            <person name="Mock T."/>
            <person name="Mueller-Roeber B."/>
            <person name="Pagarete A."/>
            <person name="Parker M."/>
            <person name="Probert I."/>
            <person name="Quesneville H."/>
            <person name="Raines C."/>
            <person name="Rensing S.A."/>
            <person name="Riano-Pachon D.M."/>
            <person name="Richier S."/>
            <person name="Rokitta S."/>
            <person name="Shiraiwa Y."/>
            <person name="Soanes D.M."/>
            <person name="van der Giezen M."/>
            <person name="Wahlund T.M."/>
            <person name="Williams B."/>
            <person name="Wilson W."/>
            <person name="Wolfe G."/>
            <person name="Wurch L.L."/>
        </authorList>
    </citation>
    <scope>NUCLEOTIDE SEQUENCE</scope>
</reference>
<evidence type="ECO:0000313" key="2">
    <source>
        <dbReference type="EnsemblProtists" id="EOD09122"/>
    </source>
</evidence>
<dbReference type="GeneID" id="17255275"/>
<dbReference type="Proteomes" id="UP000013827">
    <property type="component" value="Unassembled WGS sequence"/>
</dbReference>
<reference evidence="2" key="2">
    <citation type="submission" date="2024-10" db="UniProtKB">
        <authorList>
            <consortium name="EnsemblProtists"/>
        </authorList>
    </citation>
    <scope>IDENTIFICATION</scope>
</reference>
<dbReference type="AlphaFoldDB" id="A0A0D3ICY7"/>
<feature type="region of interest" description="Disordered" evidence="1">
    <location>
        <begin position="162"/>
        <end position="181"/>
    </location>
</feature>
<proteinExistence type="predicted"/>
<evidence type="ECO:0000256" key="1">
    <source>
        <dbReference type="SAM" id="MobiDB-lite"/>
    </source>
</evidence>
<dbReference type="PaxDb" id="2903-EOD09122"/>
<protein>
    <recommendedName>
        <fullName evidence="4">DWNN domain-containing protein</fullName>
    </recommendedName>
</protein>
<evidence type="ECO:0000313" key="3">
    <source>
        <dbReference type="Proteomes" id="UP000013827"/>
    </source>
</evidence>